<dbReference type="GO" id="GO:0050660">
    <property type="term" value="F:flavin adenine dinucleotide binding"/>
    <property type="evidence" value="ECO:0007669"/>
    <property type="project" value="InterPro"/>
</dbReference>
<dbReference type="InterPro" id="IPR013786">
    <property type="entry name" value="AcylCoA_DH/ox_N"/>
</dbReference>
<evidence type="ECO:0000259" key="6">
    <source>
        <dbReference type="Pfam" id="PF00441"/>
    </source>
</evidence>
<dbReference type="SUPFAM" id="SSF47203">
    <property type="entry name" value="Acyl-CoA dehydrogenase C-terminal domain-like"/>
    <property type="match status" value="1"/>
</dbReference>
<dbReference type="Pfam" id="PF02771">
    <property type="entry name" value="Acyl-CoA_dh_N"/>
    <property type="match status" value="1"/>
</dbReference>
<evidence type="ECO:0000256" key="1">
    <source>
        <dbReference type="ARBA" id="ARBA00001974"/>
    </source>
</evidence>
<evidence type="ECO:0000256" key="4">
    <source>
        <dbReference type="ARBA" id="ARBA00022827"/>
    </source>
</evidence>
<keyword evidence="4" id="KW-0274">FAD</keyword>
<dbReference type="InterPro" id="IPR052161">
    <property type="entry name" value="Mycobact_Acyl-CoA_DH"/>
</dbReference>
<sequence>MPHPVFPLIAACAAAPDTGHPLETQESDMDGNFPAPDLVEGQADAAFRAEVDAFLDAELTEELRAAGRETTGLKSPRWVCEAWRKRLNARGWFAPSWPVEYGGAGWSAEQRLYFENASAARDAPIVMNSGVRTIGPLIIAEGSDEQKAHYLPAILNGEHEWCQGFSEPQAGSDLSALALRATRDGDEFVLNGTKVWTSFAQYATHMFLLARSRPGSTGRGGLVFLLVEMHRPGIRIRPIEFISGEQETNEVFFDDVRTPVADRVGEIDEGWPAAKALMAIARSNNTTTGLLRRALRAAARGVAGNASSQQLLELAMRVDAFEALEARAADGEIPISAAATSSVLKLLATELHQAITKVGLDLSPNSQFAQAKYLSTRAATIYSGTSEVHRNILAHAIGCP</sequence>
<protein>
    <submittedName>
        <fullName evidence="9">Butyryl-CoA dehydrogenase</fullName>
        <ecNumber evidence="9">1.3.8.1</ecNumber>
    </submittedName>
</protein>
<dbReference type="Gene3D" id="1.20.140.10">
    <property type="entry name" value="Butyryl-CoA Dehydrogenase, subunit A, domain 3"/>
    <property type="match status" value="1"/>
</dbReference>
<accession>A0A160U0P1</accession>
<dbReference type="InterPro" id="IPR046373">
    <property type="entry name" value="Acyl-CoA_Oxase/DH_mid-dom_sf"/>
</dbReference>
<evidence type="ECO:0000259" key="7">
    <source>
        <dbReference type="Pfam" id="PF02770"/>
    </source>
</evidence>
<dbReference type="InterPro" id="IPR009075">
    <property type="entry name" value="AcylCo_DH/oxidase_C"/>
</dbReference>
<organism evidence="9">
    <name type="scientific">hydrothermal vent metagenome</name>
    <dbReference type="NCBI Taxonomy" id="652676"/>
    <lineage>
        <taxon>unclassified sequences</taxon>
        <taxon>metagenomes</taxon>
        <taxon>ecological metagenomes</taxon>
    </lineage>
</organism>
<dbReference type="SUPFAM" id="SSF56645">
    <property type="entry name" value="Acyl-CoA dehydrogenase NM domain-like"/>
    <property type="match status" value="1"/>
</dbReference>
<keyword evidence="5 9" id="KW-0560">Oxidoreductase</keyword>
<evidence type="ECO:0000256" key="2">
    <source>
        <dbReference type="ARBA" id="ARBA00009347"/>
    </source>
</evidence>
<dbReference type="GO" id="GO:0016937">
    <property type="term" value="F:short-chain fatty acyl-CoA dehydrogenase activity"/>
    <property type="evidence" value="ECO:0007669"/>
    <property type="project" value="UniProtKB-EC"/>
</dbReference>
<evidence type="ECO:0000259" key="8">
    <source>
        <dbReference type="Pfam" id="PF02771"/>
    </source>
</evidence>
<gene>
    <name evidence="9" type="ORF">MGWOODY_Hyp2622</name>
</gene>
<dbReference type="InterPro" id="IPR006091">
    <property type="entry name" value="Acyl-CoA_Oxase/DH_mid-dom"/>
</dbReference>
<comment type="similarity">
    <text evidence="2">Belongs to the acyl-CoA dehydrogenase family.</text>
</comment>
<dbReference type="Gene3D" id="1.10.540.10">
    <property type="entry name" value="Acyl-CoA dehydrogenase/oxidase, N-terminal domain"/>
    <property type="match status" value="1"/>
</dbReference>
<feature type="domain" description="Acyl-CoA dehydrogenase/oxidase C-terminal" evidence="6">
    <location>
        <begin position="273"/>
        <end position="397"/>
    </location>
</feature>
<evidence type="ECO:0000313" key="9">
    <source>
        <dbReference type="EMBL" id="CUS56164.1"/>
    </source>
</evidence>
<feature type="domain" description="Acyl-CoA dehydrogenase/oxidase N-terminal" evidence="8">
    <location>
        <begin position="45"/>
        <end position="158"/>
    </location>
</feature>
<feature type="domain" description="Acyl-CoA oxidase/dehydrogenase middle" evidence="7">
    <location>
        <begin position="162"/>
        <end position="256"/>
    </location>
</feature>
<dbReference type="EC" id="1.3.8.1" evidence="9"/>
<name>A0A160U0P1_9ZZZZ</name>
<proteinExistence type="inferred from homology"/>
<dbReference type="InterPro" id="IPR037069">
    <property type="entry name" value="AcylCoA_DH/ox_N_sf"/>
</dbReference>
<dbReference type="AlphaFoldDB" id="A0A160U0P1"/>
<dbReference type="InterPro" id="IPR036250">
    <property type="entry name" value="AcylCo_DH-like_C"/>
</dbReference>
<reference evidence="9" key="1">
    <citation type="submission" date="2015-10" db="EMBL/GenBank/DDBJ databases">
        <authorList>
            <person name="Gilbert D.G."/>
        </authorList>
    </citation>
    <scope>NUCLEOTIDE SEQUENCE</scope>
</reference>
<dbReference type="Pfam" id="PF00441">
    <property type="entry name" value="Acyl-CoA_dh_1"/>
    <property type="match status" value="1"/>
</dbReference>
<evidence type="ECO:0000256" key="5">
    <source>
        <dbReference type="ARBA" id="ARBA00023002"/>
    </source>
</evidence>
<dbReference type="PANTHER" id="PTHR43292:SF3">
    <property type="entry name" value="ACYL-COA DEHYDROGENASE FADE29"/>
    <property type="match status" value="1"/>
</dbReference>
<dbReference type="PANTHER" id="PTHR43292">
    <property type="entry name" value="ACYL-COA DEHYDROGENASE"/>
    <property type="match status" value="1"/>
</dbReference>
<dbReference type="Pfam" id="PF02770">
    <property type="entry name" value="Acyl-CoA_dh_M"/>
    <property type="match status" value="1"/>
</dbReference>
<dbReference type="InterPro" id="IPR009100">
    <property type="entry name" value="AcylCoA_DH/oxidase_NM_dom_sf"/>
</dbReference>
<evidence type="ECO:0000256" key="3">
    <source>
        <dbReference type="ARBA" id="ARBA00022630"/>
    </source>
</evidence>
<comment type="cofactor">
    <cofactor evidence="1">
        <name>FAD</name>
        <dbReference type="ChEBI" id="CHEBI:57692"/>
    </cofactor>
</comment>
<dbReference type="Gene3D" id="2.40.110.10">
    <property type="entry name" value="Butyryl-CoA Dehydrogenase, subunit A, domain 2"/>
    <property type="match status" value="1"/>
</dbReference>
<dbReference type="GO" id="GO:0005886">
    <property type="term" value="C:plasma membrane"/>
    <property type="evidence" value="ECO:0007669"/>
    <property type="project" value="TreeGrafter"/>
</dbReference>
<keyword evidence="3" id="KW-0285">Flavoprotein</keyword>
<dbReference type="EMBL" id="CZQD01000018">
    <property type="protein sequence ID" value="CUS56164.1"/>
    <property type="molecule type" value="Genomic_DNA"/>
</dbReference>